<feature type="region of interest" description="Disordered" evidence="1">
    <location>
        <begin position="47"/>
        <end position="92"/>
    </location>
</feature>
<evidence type="ECO:0000256" key="1">
    <source>
        <dbReference type="SAM" id="MobiDB-lite"/>
    </source>
</evidence>
<feature type="non-terminal residue" evidence="2">
    <location>
        <position position="92"/>
    </location>
</feature>
<reference evidence="2 3" key="1">
    <citation type="journal article" date="2021" name="BMC Genomics">
        <title>Datura genome reveals duplications of psychoactive alkaloid biosynthetic genes and high mutation rate following tissue culture.</title>
        <authorList>
            <person name="Rajewski A."/>
            <person name="Carter-House D."/>
            <person name="Stajich J."/>
            <person name="Litt A."/>
        </authorList>
    </citation>
    <scope>NUCLEOTIDE SEQUENCE [LARGE SCALE GENOMIC DNA]</scope>
    <source>
        <strain evidence="2">AR-01</strain>
    </source>
</reference>
<gene>
    <name evidence="2" type="ORF">HAX54_049967</name>
</gene>
<feature type="compositionally biased region" description="Polar residues" evidence="1">
    <location>
        <begin position="49"/>
        <end position="63"/>
    </location>
</feature>
<evidence type="ECO:0000313" key="2">
    <source>
        <dbReference type="EMBL" id="MCD7463103.1"/>
    </source>
</evidence>
<dbReference type="Proteomes" id="UP000823775">
    <property type="component" value="Unassembled WGS sequence"/>
</dbReference>
<sequence>MSGSKEYSLSFSNKQLHNLYLLETLLNDNIDDYTNEVLRFTTEEHVLAESQNQSSPHPQSIPMSLNKAVPLPQTQDADAGQDASKSDPSHKI</sequence>
<evidence type="ECO:0000313" key="3">
    <source>
        <dbReference type="Proteomes" id="UP000823775"/>
    </source>
</evidence>
<name>A0ABS8SW11_DATST</name>
<organism evidence="2 3">
    <name type="scientific">Datura stramonium</name>
    <name type="common">Jimsonweed</name>
    <name type="synonym">Common thornapple</name>
    <dbReference type="NCBI Taxonomy" id="4076"/>
    <lineage>
        <taxon>Eukaryota</taxon>
        <taxon>Viridiplantae</taxon>
        <taxon>Streptophyta</taxon>
        <taxon>Embryophyta</taxon>
        <taxon>Tracheophyta</taxon>
        <taxon>Spermatophyta</taxon>
        <taxon>Magnoliopsida</taxon>
        <taxon>eudicotyledons</taxon>
        <taxon>Gunneridae</taxon>
        <taxon>Pentapetalae</taxon>
        <taxon>asterids</taxon>
        <taxon>lamiids</taxon>
        <taxon>Solanales</taxon>
        <taxon>Solanaceae</taxon>
        <taxon>Solanoideae</taxon>
        <taxon>Datureae</taxon>
        <taxon>Datura</taxon>
    </lineage>
</organism>
<accession>A0ABS8SW11</accession>
<protein>
    <submittedName>
        <fullName evidence="2">Uncharacterized protein</fullName>
    </submittedName>
</protein>
<keyword evidence="3" id="KW-1185">Reference proteome</keyword>
<dbReference type="EMBL" id="JACEIK010000864">
    <property type="protein sequence ID" value="MCD7463103.1"/>
    <property type="molecule type" value="Genomic_DNA"/>
</dbReference>
<proteinExistence type="predicted"/>
<comment type="caution">
    <text evidence="2">The sequence shown here is derived from an EMBL/GenBank/DDBJ whole genome shotgun (WGS) entry which is preliminary data.</text>
</comment>